<sequence>MHIRPIALILFLLMTSCALKEEAELVMPASPARLFVEGYLVPGEPIRLSLIRTSSFQEDLSLQLVWNAHVELMLPDTVIRLQNIFYKDKVSGKMVNYASPYRLPAILPEDSVRLRIITVNNADTLYAATETVAPVVITDWVFNGTQIRLSFTNGPDARHRFYGVYLEYELAGQTIRKSEYYDYSLSSEPELSIRLDVPDGKQPYRIILYRITPDNYHFQRALQQASRSNVDPFEPPVVLPSNVQGGQGIFTYSTQDTLVIE</sequence>
<dbReference type="AlphaFoldDB" id="A0A364RB78"/>
<dbReference type="Proteomes" id="UP000251692">
    <property type="component" value="Unassembled WGS sequence"/>
</dbReference>
<keyword evidence="3" id="KW-1185">Reference proteome</keyword>
<reference evidence="2 3" key="2">
    <citation type="submission" date="2018-07" db="EMBL/GenBank/DDBJ databases">
        <title>Pontibacter sp. 2b14 genomic sequence and assembly.</title>
        <authorList>
            <person name="Du Z.-J."/>
        </authorList>
    </citation>
    <scope>NUCLEOTIDE SEQUENCE [LARGE SCALE GENOMIC DNA]</scope>
    <source>
        <strain evidence="2 3">2b14</strain>
    </source>
</reference>
<gene>
    <name evidence="1" type="ORF">DP923_15975</name>
    <name evidence="2" type="ORF">DP923_16320</name>
</gene>
<evidence type="ECO:0000313" key="1">
    <source>
        <dbReference type="EMBL" id="RAU81331.1"/>
    </source>
</evidence>
<dbReference type="PROSITE" id="PS51257">
    <property type="entry name" value="PROKAR_LIPOPROTEIN"/>
    <property type="match status" value="1"/>
</dbReference>
<dbReference type="EMBL" id="QMDV01000006">
    <property type="protein sequence ID" value="RAU81396.1"/>
    <property type="molecule type" value="Genomic_DNA"/>
</dbReference>
<organism evidence="2 3">
    <name type="scientific">Pontibacter arcticus</name>
    <dbReference type="NCBI Taxonomy" id="2080288"/>
    <lineage>
        <taxon>Bacteria</taxon>
        <taxon>Pseudomonadati</taxon>
        <taxon>Bacteroidota</taxon>
        <taxon>Cytophagia</taxon>
        <taxon>Cytophagales</taxon>
        <taxon>Hymenobacteraceae</taxon>
        <taxon>Pontibacter</taxon>
    </lineage>
</organism>
<dbReference type="InterPro" id="IPR025345">
    <property type="entry name" value="DUF4249"/>
</dbReference>
<evidence type="ECO:0000313" key="2">
    <source>
        <dbReference type="EMBL" id="RAU81396.1"/>
    </source>
</evidence>
<comment type="caution">
    <text evidence="2">The sequence shown here is derived from an EMBL/GenBank/DDBJ whole genome shotgun (WGS) entry which is preliminary data.</text>
</comment>
<evidence type="ECO:0000313" key="3">
    <source>
        <dbReference type="Proteomes" id="UP000251692"/>
    </source>
</evidence>
<accession>A0A364RB78</accession>
<reference evidence="2 3" key="1">
    <citation type="submission" date="2018-06" db="EMBL/GenBank/DDBJ databases">
        <authorList>
            <person name="Liu Z.-W."/>
        </authorList>
    </citation>
    <scope>NUCLEOTIDE SEQUENCE [LARGE SCALE GENOMIC DNA]</scope>
    <source>
        <strain evidence="2 3">2b14</strain>
    </source>
</reference>
<evidence type="ECO:0008006" key="4">
    <source>
        <dbReference type="Google" id="ProtNLM"/>
    </source>
</evidence>
<dbReference type="Pfam" id="PF14054">
    <property type="entry name" value="DUF4249"/>
    <property type="match status" value="1"/>
</dbReference>
<dbReference type="EMBL" id="QMDV01000006">
    <property type="protein sequence ID" value="RAU81331.1"/>
    <property type="molecule type" value="Genomic_DNA"/>
</dbReference>
<dbReference type="OrthoDB" id="1117499at2"/>
<name>A0A364RB78_9BACT</name>
<proteinExistence type="predicted"/>
<protein>
    <recommendedName>
        <fullName evidence="4">DUF4249 domain-containing protein</fullName>
    </recommendedName>
</protein>
<dbReference type="RefSeq" id="WP_112306895.1">
    <property type="nucleotide sequence ID" value="NZ_QMDV01000006.1"/>
</dbReference>